<feature type="signal peptide" evidence="1">
    <location>
        <begin position="1"/>
        <end position="24"/>
    </location>
</feature>
<dbReference type="Proteomes" id="UP000030750">
    <property type="component" value="Unassembled WGS sequence"/>
</dbReference>
<evidence type="ECO:0000313" key="3">
    <source>
        <dbReference type="Proteomes" id="UP000030750"/>
    </source>
</evidence>
<evidence type="ECO:0000313" key="2">
    <source>
        <dbReference type="EMBL" id="CDJ51406.1"/>
    </source>
</evidence>
<evidence type="ECO:0000256" key="1">
    <source>
        <dbReference type="SAM" id="SignalP"/>
    </source>
</evidence>
<gene>
    <name evidence="2" type="ORF">EBH_0009460</name>
</gene>
<reference evidence="2" key="1">
    <citation type="submission" date="2013-10" db="EMBL/GenBank/DDBJ databases">
        <title>Genomic analysis of the causative agents of coccidiosis in chickens.</title>
        <authorList>
            <person name="Reid A.J."/>
            <person name="Blake D."/>
            <person name="Billington K."/>
            <person name="Browne H."/>
            <person name="Dunn M."/>
            <person name="Hung S."/>
            <person name="Kawahara F."/>
            <person name="Miranda-Saavedra D."/>
            <person name="Mourier T."/>
            <person name="Nagra H."/>
            <person name="Otto T.D."/>
            <person name="Rawlings N."/>
            <person name="Sanchez A."/>
            <person name="Sanders M."/>
            <person name="Subramaniam C."/>
            <person name="Tay Y."/>
            <person name="Dear P."/>
            <person name="Doerig C."/>
            <person name="Gruber A."/>
            <person name="Parkinson J."/>
            <person name="Shirley M."/>
            <person name="Wan K.L."/>
            <person name="Berriman M."/>
            <person name="Tomley F."/>
            <person name="Pain A."/>
        </authorList>
    </citation>
    <scope>NUCLEOTIDE SEQUENCE [LARGE SCALE GENOMIC DNA]</scope>
    <source>
        <strain evidence="2">Houghton</strain>
    </source>
</reference>
<dbReference type="AlphaFoldDB" id="U6LMM9"/>
<keyword evidence="1" id="KW-0732">Signal</keyword>
<organism evidence="2 3">
    <name type="scientific">Eimeria brunetti</name>
    <dbReference type="NCBI Taxonomy" id="51314"/>
    <lineage>
        <taxon>Eukaryota</taxon>
        <taxon>Sar</taxon>
        <taxon>Alveolata</taxon>
        <taxon>Apicomplexa</taxon>
        <taxon>Conoidasida</taxon>
        <taxon>Coccidia</taxon>
        <taxon>Eucoccidiorida</taxon>
        <taxon>Eimeriorina</taxon>
        <taxon>Eimeriidae</taxon>
        <taxon>Eimeria</taxon>
    </lineage>
</organism>
<reference evidence="2" key="2">
    <citation type="submission" date="2013-10" db="EMBL/GenBank/DDBJ databases">
        <authorList>
            <person name="Aslett M."/>
        </authorList>
    </citation>
    <scope>NUCLEOTIDE SEQUENCE [LARGE SCALE GENOMIC DNA]</scope>
    <source>
        <strain evidence="2">Houghton</strain>
    </source>
</reference>
<name>U6LMM9_9EIME</name>
<keyword evidence="3" id="KW-1185">Reference proteome</keyword>
<accession>U6LMM9</accession>
<dbReference type="VEuPathDB" id="ToxoDB:EBH_0009460"/>
<proteinExistence type="predicted"/>
<protein>
    <submittedName>
        <fullName evidence="2">SAG family member</fullName>
    </submittedName>
</protein>
<dbReference type="Pfam" id="PF11054">
    <property type="entry name" value="Surface_antigen"/>
    <property type="match status" value="1"/>
</dbReference>
<dbReference type="EMBL" id="HG712792">
    <property type="protein sequence ID" value="CDJ51406.1"/>
    <property type="molecule type" value="Genomic_DNA"/>
</dbReference>
<dbReference type="InterPro" id="IPR021288">
    <property type="entry name" value="Surface_antigen"/>
</dbReference>
<feature type="chain" id="PRO_5004672692" evidence="1">
    <location>
        <begin position="25"/>
        <end position="252"/>
    </location>
</feature>
<sequence length="252" mass="26641">MAVLKFLSVAAAAVFFSAISWAHGDPDPNAITPEVERVECWKQMNAARSLVGFVDLKQKDMLKTSAEEWEGDDDGTALKAYLAAVCAAVKKEQSQTAKGVAATMGATFAYAVQDGDDVDCAAAVDYWKAAFTNFNGTLPPVYTENTTPYDSLQNISFISLFNPKDSPNVDCAYFTCPAAATESRGQEQGTSTEKGVNALICVTTPSALEAEKQPYEQEQWDKITAGLNPSSAGAAAPTAIALAAAAVAVLFL</sequence>